<name>A0A841AYG3_9PSEU</name>
<reference evidence="1 2" key="1">
    <citation type="submission" date="2020-08" db="EMBL/GenBank/DDBJ databases">
        <title>Sequencing the genomes of 1000 actinobacteria strains.</title>
        <authorList>
            <person name="Klenk H.-P."/>
        </authorList>
    </citation>
    <scope>NUCLEOTIDE SEQUENCE [LARGE SCALE GENOMIC DNA]</scope>
    <source>
        <strain evidence="1 2">DSM 45272</strain>
    </source>
</reference>
<dbReference type="RefSeq" id="WP_184897660.1">
    <property type="nucleotide sequence ID" value="NZ_JACHMX010000001.1"/>
</dbReference>
<comment type="caution">
    <text evidence="1">The sequence shown here is derived from an EMBL/GenBank/DDBJ whole genome shotgun (WGS) entry which is preliminary data.</text>
</comment>
<sequence>MPALHDDVVIEKGAEWGRAWPVTSGGRPLDLSGWTVRAQVRERIDAGDVLHEWSTAAGNAGTADSRVTLTVTAVTSRAWPWLAGVFDVLLIDPTGRVARIVEGTVRVSRGVTRDSP</sequence>
<keyword evidence="2" id="KW-1185">Reference proteome</keyword>
<proteinExistence type="predicted"/>
<accession>A0A841AYG3</accession>
<evidence type="ECO:0000313" key="2">
    <source>
        <dbReference type="Proteomes" id="UP000580861"/>
    </source>
</evidence>
<dbReference type="Proteomes" id="UP000580861">
    <property type="component" value="Unassembled WGS sequence"/>
</dbReference>
<dbReference type="AlphaFoldDB" id="A0A841AYG3"/>
<evidence type="ECO:0000313" key="1">
    <source>
        <dbReference type="EMBL" id="MBB5853989.1"/>
    </source>
</evidence>
<protein>
    <submittedName>
        <fullName evidence="1">Uncharacterized protein</fullName>
    </submittedName>
</protein>
<organism evidence="1 2">
    <name type="scientific">Amycolatopsis umgeniensis</name>
    <dbReference type="NCBI Taxonomy" id="336628"/>
    <lineage>
        <taxon>Bacteria</taxon>
        <taxon>Bacillati</taxon>
        <taxon>Actinomycetota</taxon>
        <taxon>Actinomycetes</taxon>
        <taxon>Pseudonocardiales</taxon>
        <taxon>Pseudonocardiaceae</taxon>
        <taxon>Amycolatopsis</taxon>
    </lineage>
</organism>
<dbReference type="EMBL" id="JACHMX010000001">
    <property type="protein sequence ID" value="MBB5853989.1"/>
    <property type="molecule type" value="Genomic_DNA"/>
</dbReference>
<gene>
    <name evidence="1" type="ORF">HDA45_004076</name>
</gene>